<evidence type="ECO:0000256" key="5">
    <source>
        <dbReference type="SAM" id="Phobius"/>
    </source>
</evidence>
<evidence type="ECO:0000256" key="3">
    <source>
        <dbReference type="ARBA" id="ARBA00022729"/>
    </source>
</evidence>
<accession>A0ABQ1EFH5</accession>
<keyword evidence="3" id="KW-0732">Signal</keyword>
<keyword evidence="5" id="KW-0472">Membrane</keyword>
<gene>
    <name evidence="7" type="ORF">CSC2_39520</name>
</gene>
<protein>
    <recommendedName>
        <fullName evidence="6">Gram-positive cocci surface proteins LPxTG domain-containing protein</fullName>
    </recommendedName>
</protein>
<proteinExistence type="predicted"/>
<dbReference type="RefSeq" id="WP_206871644.1">
    <property type="nucleotide sequence ID" value="NZ_BMBA01000005.1"/>
</dbReference>
<evidence type="ECO:0000256" key="2">
    <source>
        <dbReference type="ARBA" id="ARBA00022525"/>
    </source>
</evidence>
<dbReference type="Proteomes" id="UP000663802">
    <property type="component" value="Unassembled WGS sequence"/>
</dbReference>
<dbReference type="Pfam" id="PF00746">
    <property type="entry name" value="Gram_pos_anchor"/>
    <property type="match status" value="1"/>
</dbReference>
<sequence>MKKAQLFIYLYLAIIFIAGGLVMSYFLSQRNALDFKTGATSTIFGTLVGLMIALATSLIYKKKNGNIPPVDERSLAIMKNYFLIVLYILLIGSGIALFALFVIGITSIETGTLIVCLGAIYLLVIIGAFAVKQFC</sequence>
<feature type="transmembrane region" description="Helical" evidence="5">
    <location>
        <begin position="7"/>
        <end position="27"/>
    </location>
</feature>
<dbReference type="NCBIfam" id="TIGR01167">
    <property type="entry name" value="LPXTG_anchor"/>
    <property type="match status" value="1"/>
</dbReference>
<dbReference type="InterPro" id="IPR019931">
    <property type="entry name" value="LPXTG_anchor"/>
</dbReference>
<reference evidence="7 8" key="1">
    <citation type="journal article" date="2021" name="Int. J. Syst. Evol. Microbiol.">
        <title>Clostridium zeae sp. nov., isolated from corn silage.</title>
        <authorList>
            <person name="Kobayashi H."/>
            <person name="Tanizawa Y."/>
            <person name="Yagura M."/>
            <person name="Sakamoto M."/>
            <person name="Ohkuma M."/>
            <person name="Tohno M."/>
        </authorList>
    </citation>
    <scope>NUCLEOTIDE SEQUENCE [LARGE SCALE GENOMIC DNA]</scope>
    <source>
        <strain evidence="7 8">CSC2</strain>
    </source>
</reference>
<keyword evidence="2" id="KW-0964">Secreted</keyword>
<feature type="domain" description="Gram-positive cocci surface proteins LPxTG" evidence="6">
    <location>
        <begin position="36"/>
        <end position="63"/>
    </location>
</feature>
<comment type="caution">
    <text evidence="7">The sequence shown here is derived from an EMBL/GenBank/DDBJ whole genome shotgun (WGS) entry which is preliminary data.</text>
</comment>
<keyword evidence="8" id="KW-1185">Reference proteome</keyword>
<keyword evidence="5" id="KW-1133">Transmembrane helix</keyword>
<dbReference type="EMBL" id="BMBA01000005">
    <property type="protein sequence ID" value="GFZ33426.1"/>
    <property type="molecule type" value="Genomic_DNA"/>
</dbReference>
<name>A0ABQ1EFH5_9CLOT</name>
<keyword evidence="1" id="KW-0134">Cell wall</keyword>
<evidence type="ECO:0000256" key="4">
    <source>
        <dbReference type="ARBA" id="ARBA00023088"/>
    </source>
</evidence>
<keyword evidence="4" id="KW-0572">Peptidoglycan-anchor</keyword>
<organism evidence="7 8">
    <name type="scientific">Clostridium zeae</name>
    <dbReference type="NCBI Taxonomy" id="2759022"/>
    <lineage>
        <taxon>Bacteria</taxon>
        <taxon>Bacillati</taxon>
        <taxon>Bacillota</taxon>
        <taxon>Clostridia</taxon>
        <taxon>Eubacteriales</taxon>
        <taxon>Clostridiaceae</taxon>
        <taxon>Clostridium</taxon>
    </lineage>
</organism>
<evidence type="ECO:0000259" key="6">
    <source>
        <dbReference type="Pfam" id="PF00746"/>
    </source>
</evidence>
<keyword evidence="5" id="KW-0812">Transmembrane</keyword>
<feature type="transmembrane region" description="Helical" evidence="5">
    <location>
        <begin position="81"/>
        <end position="105"/>
    </location>
</feature>
<evidence type="ECO:0000256" key="1">
    <source>
        <dbReference type="ARBA" id="ARBA00022512"/>
    </source>
</evidence>
<feature type="transmembrane region" description="Helical" evidence="5">
    <location>
        <begin position="39"/>
        <end position="60"/>
    </location>
</feature>
<evidence type="ECO:0000313" key="8">
    <source>
        <dbReference type="Proteomes" id="UP000663802"/>
    </source>
</evidence>
<feature type="transmembrane region" description="Helical" evidence="5">
    <location>
        <begin position="111"/>
        <end position="131"/>
    </location>
</feature>
<evidence type="ECO:0000313" key="7">
    <source>
        <dbReference type="EMBL" id="GFZ33426.1"/>
    </source>
</evidence>